<evidence type="ECO:0000256" key="1">
    <source>
        <dbReference type="SAM" id="MobiDB-lite"/>
    </source>
</evidence>
<dbReference type="Proteomes" id="UP000738349">
    <property type="component" value="Unassembled WGS sequence"/>
</dbReference>
<feature type="region of interest" description="Disordered" evidence="1">
    <location>
        <begin position="220"/>
        <end position="239"/>
    </location>
</feature>
<reference evidence="3" key="1">
    <citation type="journal article" date="2021" name="Nat. Commun.">
        <title>Genetic determinants of endophytism in the Arabidopsis root mycobiome.</title>
        <authorList>
            <person name="Mesny F."/>
            <person name="Miyauchi S."/>
            <person name="Thiergart T."/>
            <person name="Pickel B."/>
            <person name="Atanasova L."/>
            <person name="Karlsson M."/>
            <person name="Huettel B."/>
            <person name="Barry K.W."/>
            <person name="Haridas S."/>
            <person name="Chen C."/>
            <person name="Bauer D."/>
            <person name="Andreopoulos W."/>
            <person name="Pangilinan J."/>
            <person name="LaButti K."/>
            <person name="Riley R."/>
            <person name="Lipzen A."/>
            <person name="Clum A."/>
            <person name="Drula E."/>
            <person name="Henrissat B."/>
            <person name="Kohler A."/>
            <person name="Grigoriev I.V."/>
            <person name="Martin F.M."/>
            <person name="Hacquard S."/>
        </authorList>
    </citation>
    <scope>NUCLEOTIDE SEQUENCE</scope>
    <source>
        <strain evidence="3">MPI-CAGE-AT-0147</strain>
    </source>
</reference>
<feature type="transmembrane region" description="Helical" evidence="2">
    <location>
        <begin position="255"/>
        <end position="276"/>
    </location>
</feature>
<evidence type="ECO:0000313" key="3">
    <source>
        <dbReference type="EMBL" id="KAH7175813.1"/>
    </source>
</evidence>
<keyword evidence="4" id="KW-1185">Reference proteome</keyword>
<keyword evidence="2" id="KW-0812">Transmembrane</keyword>
<sequence length="318" mass="34174">MYKRPFVRLLVQISPKSITILTSFIMLLIYLLGFLEAVDRAFATGTACPATESTHHHRTTRRHASNMIYRDTPTCSKECVARRDASEFLNHEAESTMVTSTTAKPSDITTQESSFYNAKATPSRTGLVPMTSASLHPPVPRADAVGPNVQLAENKAFTLDFSSSMPMSTRKLFDTSSESSRESRSQISLETTVIITNTRNPWQTGLPGFDPGTPVGTVSIPPSSSYTLSSATQPPSTSMSAYPPFVPPALSKGEVIGVVVGVIAVLFAAAMLVLLCRRRVPVSSTPSLATIVLDGSKWEGGPGDAGFGKKQACYDDGY</sequence>
<evidence type="ECO:0000256" key="2">
    <source>
        <dbReference type="SAM" id="Phobius"/>
    </source>
</evidence>
<organism evidence="3 4">
    <name type="scientific">Dactylonectria macrodidyma</name>
    <dbReference type="NCBI Taxonomy" id="307937"/>
    <lineage>
        <taxon>Eukaryota</taxon>
        <taxon>Fungi</taxon>
        <taxon>Dikarya</taxon>
        <taxon>Ascomycota</taxon>
        <taxon>Pezizomycotina</taxon>
        <taxon>Sordariomycetes</taxon>
        <taxon>Hypocreomycetidae</taxon>
        <taxon>Hypocreales</taxon>
        <taxon>Nectriaceae</taxon>
        <taxon>Dactylonectria</taxon>
    </lineage>
</organism>
<feature type="compositionally biased region" description="Low complexity" evidence="1">
    <location>
        <begin position="220"/>
        <end position="230"/>
    </location>
</feature>
<dbReference type="AlphaFoldDB" id="A0A9P9JR03"/>
<name>A0A9P9JR03_9HYPO</name>
<keyword evidence="2" id="KW-1133">Transmembrane helix</keyword>
<dbReference type="EMBL" id="JAGMUV010000001">
    <property type="protein sequence ID" value="KAH7175813.1"/>
    <property type="molecule type" value="Genomic_DNA"/>
</dbReference>
<keyword evidence="2" id="KW-0472">Membrane</keyword>
<proteinExistence type="predicted"/>
<comment type="caution">
    <text evidence="3">The sequence shown here is derived from an EMBL/GenBank/DDBJ whole genome shotgun (WGS) entry which is preliminary data.</text>
</comment>
<evidence type="ECO:0000313" key="4">
    <source>
        <dbReference type="Proteomes" id="UP000738349"/>
    </source>
</evidence>
<gene>
    <name evidence="3" type="ORF">EDB81DRAFT_25910</name>
</gene>
<protein>
    <submittedName>
        <fullName evidence="3">Uncharacterized protein</fullName>
    </submittedName>
</protein>
<dbReference type="OrthoDB" id="10602517at2759"/>
<accession>A0A9P9JR03</accession>
<feature type="transmembrane region" description="Helical" evidence="2">
    <location>
        <begin position="20"/>
        <end position="38"/>
    </location>
</feature>